<feature type="transmembrane region" description="Helical" evidence="7">
    <location>
        <begin position="261"/>
        <end position="278"/>
    </location>
</feature>
<keyword evidence="4 7" id="KW-0812">Transmembrane</keyword>
<dbReference type="GO" id="GO:0005886">
    <property type="term" value="C:plasma membrane"/>
    <property type="evidence" value="ECO:0007669"/>
    <property type="project" value="UniProtKB-SubCell"/>
</dbReference>
<dbReference type="GO" id="GO:0009246">
    <property type="term" value="P:enterobacterial common antigen biosynthetic process"/>
    <property type="evidence" value="ECO:0007669"/>
    <property type="project" value="TreeGrafter"/>
</dbReference>
<evidence type="ECO:0000256" key="4">
    <source>
        <dbReference type="ARBA" id="ARBA00022692"/>
    </source>
</evidence>
<evidence type="ECO:0000256" key="7">
    <source>
        <dbReference type="SAM" id="Phobius"/>
    </source>
</evidence>
<evidence type="ECO:0000256" key="6">
    <source>
        <dbReference type="ARBA" id="ARBA00023136"/>
    </source>
</evidence>
<dbReference type="AlphaFoldDB" id="A0A840DJK6"/>
<feature type="transmembrane region" description="Helical" evidence="7">
    <location>
        <begin position="92"/>
        <end position="113"/>
    </location>
</feature>
<feature type="transmembrane region" description="Helical" evidence="7">
    <location>
        <begin position="138"/>
        <end position="159"/>
    </location>
</feature>
<dbReference type="EMBL" id="JACIFD010000011">
    <property type="protein sequence ID" value="MBB4071893.1"/>
    <property type="molecule type" value="Genomic_DNA"/>
</dbReference>
<reference evidence="9" key="1">
    <citation type="submission" date="2020-08" db="EMBL/GenBank/DDBJ databases">
        <title>Sequencing the genomes of 1000 actinobacteria strains.</title>
        <authorList>
            <person name="Klenk H.-P."/>
        </authorList>
    </citation>
    <scope>NUCLEOTIDE SEQUENCE [LARGE SCALE GENOMIC DNA]</scope>
    <source>
        <strain evidence="9">DSM 27064</strain>
    </source>
</reference>
<dbReference type="GO" id="GO:0016413">
    <property type="term" value="F:O-acetyltransferase activity"/>
    <property type="evidence" value="ECO:0007669"/>
    <property type="project" value="TreeGrafter"/>
</dbReference>
<comment type="similarity">
    <text evidence="2">Belongs to the acyltransferase 3 family.</text>
</comment>
<feature type="transmembrane region" description="Helical" evidence="7">
    <location>
        <begin position="171"/>
        <end position="192"/>
    </location>
</feature>
<keyword evidence="6 7" id="KW-0472">Membrane</keyword>
<feature type="transmembrane region" description="Helical" evidence="7">
    <location>
        <begin position="204"/>
        <end position="222"/>
    </location>
</feature>
<proteinExistence type="inferred from homology"/>
<evidence type="ECO:0000256" key="5">
    <source>
        <dbReference type="ARBA" id="ARBA00022989"/>
    </source>
</evidence>
<protein>
    <submittedName>
        <fullName evidence="9">Surface polysaccharide O-acyltransferase-like enzyme</fullName>
    </submittedName>
</protein>
<dbReference type="PANTHER" id="PTHR40074">
    <property type="entry name" value="O-ACETYLTRANSFERASE WECH"/>
    <property type="match status" value="1"/>
</dbReference>
<comment type="subcellular location">
    <subcellularLocation>
        <location evidence="1">Cell membrane</location>
        <topology evidence="1">Multi-pass membrane protein</topology>
    </subcellularLocation>
</comment>
<gene>
    <name evidence="9" type="ORF">F5897_001212</name>
</gene>
<keyword evidence="9" id="KW-0808">Transferase</keyword>
<comment type="caution">
    <text evidence="9">The sequence shown here is derived from an EMBL/GenBank/DDBJ whole genome shotgun (WGS) entry which is preliminary data.</text>
</comment>
<dbReference type="RefSeq" id="WP_183304849.1">
    <property type="nucleotide sequence ID" value="NZ_JACIFD010000011.1"/>
</dbReference>
<evidence type="ECO:0000256" key="3">
    <source>
        <dbReference type="ARBA" id="ARBA00022475"/>
    </source>
</evidence>
<dbReference type="PANTHER" id="PTHR40074:SF2">
    <property type="entry name" value="O-ACETYLTRANSFERASE WECH"/>
    <property type="match status" value="1"/>
</dbReference>
<keyword evidence="9" id="KW-0012">Acyltransferase</keyword>
<feature type="transmembrane region" description="Helical" evidence="7">
    <location>
        <begin position="51"/>
        <end position="71"/>
    </location>
</feature>
<feature type="domain" description="Acyltransferase 3" evidence="8">
    <location>
        <begin position="20"/>
        <end position="345"/>
    </location>
</feature>
<dbReference type="Pfam" id="PF01757">
    <property type="entry name" value="Acyl_transf_3"/>
    <property type="match status" value="1"/>
</dbReference>
<evidence type="ECO:0000256" key="2">
    <source>
        <dbReference type="ARBA" id="ARBA00007400"/>
    </source>
</evidence>
<feature type="transmembrane region" description="Helical" evidence="7">
    <location>
        <begin position="19"/>
        <end position="39"/>
    </location>
</feature>
<feature type="transmembrane region" description="Helical" evidence="7">
    <location>
        <begin position="290"/>
        <end position="315"/>
    </location>
</feature>
<organism evidence="9 10">
    <name type="scientific">Canibacter oris</name>
    <dbReference type="NCBI Taxonomy" id="1365628"/>
    <lineage>
        <taxon>Bacteria</taxon>
        <taxon>Bacillati</taxon>
        <taxon>Actinomycetota</taxon>
        <taxon>Actinomycetes</taxon>
        <taxon>Micrococcales</taxon>
        <taxon>Microbacteriaceae</taxon>
        <taxon>Canibacter</taxon>
    </lineage>
</organism>
<sequence length="358" mass="40014">MTQLTNATPATTVKRPRALYVDVLNVIAIFGVVFLHVRANYWHPSDTPRWWAENVLSAVFAIAVPIFFMNSGRNLLGFLRRDSIPTFFRKRLLKVVVPYVVWGQLYLLFHAFVLHRSDYNLQRIGATIFGGSGEVATFWYLEATIGIYLIIPVLALALAGAEKLGLCPVKVVAALTALAFFSAALVPLIRGYFPGFMPDLEIPLSGYVLYFLLGYLITNIELSRMKRWVIYALGAVGLASFIFVAGGYMLRHDAHADLWNGYLSVGTVFFAAAVYVAAHNTDWSFMPQRIASLFTKLSGLTFGVFLIHLMLIDVLARISPANSFPEVLLRTVVVWVLSLLAVWLLRLIKPIRTWVIPG</sequence>
<evidence type="ECO:0000259" key="8">
    <source>
        <dbReference type="Pfam" id="PF01757"/>
    </source>
</evidence>
<feature type="transmembrane region" description="Helical" evidence="7">
    <location>
        <begin position="229"/>
        <end position="249"/>
    </location>
</feature>
<accession>A0A840DJK6</accession>
<keyword evidence="10" id="KW-1185">Reference proteome</keyword>
<dbReference type="InterPro" id="IPR002656">
    <property type="entry name" value="Acyl_transf_3_dom"/>
</dbReference>
<feature type="transmembrane region" description="Helical" evidence="7">
    <location>
        <begin position="327"/>
        <end position="345"/>
    </location>
</feature>
<keyword evidence="3" id="KW-1003">Cell membrane</keyword>
<evidence type="ECO:0000313" key="9">
    <source>
        <dbReference type="EMBL" id="MBB4071893.1"/>
    </source>
</evidence>
<dbReference type="Proteomes" id="UP000571183">
    <property type="component" value="Unassembled WGS sequence"/>
</dbReference>
<name>A0A840DJK6_9MICO</name>
<keyword evidence="5 7" id="KW-1133">Transmembrane helix</keyword>
<evidence type="ECO:0000313" key="10">
    <source>
        <dbReference type="Proteomes" id="UP000571183"/>
    </source>
</evidence>
<evidence type="ECO:0000256" key="1">
    <source>
        <dbReference type="ARBA" id="ARBA00004651"/>
    </source>
</evidence>